<evidence type="ECO:0000313" key="15">
    <source>
        <dbReference type="Proteomes" id="UP001630969"/>
    </source>
</evidence>
<dbReference type="PANTHER" id="PTHR43014:SF2">
    <property type="entry name" value="MERCURIC REDUCTASE"/>
    <property type="match status" value="1"/>
</dbReference>
<keyword evidence="10" id="KW-1133">Transmembrane helix</keyword>
<feature type="transmembrane region" description="Helical" evidence="10">
    <location>
        <begin position="195"/>
        <end position="214"/>
    </location>
</feature>
<protein>
    <submittedName>
        <fullName evidence="14">FAD-dependent oxidoreductase</fullName>
    </submittedName>
</protein>
<feature type="domain" description="VTT" evidence="13">
    <location>
        <begin position="71"/>
        <end position="185"/>
    </location>
</feature>
<keyword evidence="6 9" id="KW-0560">Oxidoreductase</keyword>
<feature type="domain" description="Pyridine nucleotide-disulphide oxidoreductase dimerisation" evidence="11">
    <location>
        <begin position="578"/>
        <end position="682"/>
    </location>
</feature>
<dbReference type="Proteomes" id="UP001630969">
    <property type="component" value="Unassembled WGS sequence"/>
</dbReference>
<dbReference type="PRINTS" id="PR00411">
    <property type="entry name" value="PNDRDTASEI"/>
</dbReference>
<dbReference type="InterPro" id="IPR036188">
    <property type="entry name" value="FAD/NAD-bd_sf"/>
</dbReference>
<evidence type="ECO:0000256" key="10">
    <source>
        <dbReference type="SAM" id="Phobius"/>
    </source>
</evidence>
<evidence type="ECO:0000256" key="7">
    <source>
        <dbReference type="ARBA" id="ARBA00023157"/>
    </source>
</evidence>
<keyword evidence="7" id="KW-1015">Disulfide bond</keyword>
<organism evidence="14 15">
    <name type="scientific">Aeromonas bivalvium</name>
    <dbReference type="NCBI Taxonomy" id="440079"/>
    <lineage>
        <taxon>Bacteria</taxon>
        <taxon>Pseudomonadati</taxon>
        <taxon>Pseudomonadota</taxon>
        <taxon>Gammaproteobacteria</taxon>
        <taxon>Aeromonadales</taxon>
        <taxon>Aeromonadaceae</taxon>
        <taxon>Aeromonas</taxon>
    </lineage>
</organism>
<evidence type="ECO:0000256" key="6">
    <source>
        <dbReference type="ARBA" id="ARBA00023002"/>
    </source>
</evidence>
<accession>A0ABW9GNZ5</accession>
<feature type="transmembrane region" description="Helical" evidence="10">
    <location>
        <begin position="235"/>
        <end position="257"/>
    </location>
</feature>
<dbReference type="PRINTS" id="PR00368">
    <property type="entry name" value="FADPNR"/>
</dbReference>
<evidence type="ECO:0000313" key="14">
    <source>
        <dbReference type="EMBL" id="MFM4892015.1"/>
    </source>
</evidence>
<dbReference type="InterPro" id="IPR032816">
    <property type="entry name" value="VTT_dom"/>
</dbReference>
<evidence type="ECO:0000256" key="8">
    <source>
        <dbReference type="ARBA" id="ARBA00023284"/>
    </source>
</evidence>
<keyword evidence="10" id="KW-0812">Transmembrane</keyword>
<dbReference type="InterPro" id="IPR012999">
    <property type="entry name" value="Pyr_OxRdtase_I_AS"/>
</dbReference>
<reference evidence="14 15" key="1">
    <citation type="submission" date="2024-09" db="EMBL/GenBank/DDBJ databases">
        <title>Aeromonas strains Genome sequencing and assembly.</title>
        <authorList>
            <person name="Hu X."/>
            <person name="Tang B."/>
        </authorList>
    </citation>
    <scope>NUCLEOTIDE SEQUENCE [LARGE SCALE GENOMIC DNA]</scope>
    <source>
        <strain evidence="14 15">NB23SCDHY001</strain>
    </source>
</reference>
<gene>
    <name evidence="14" type="ORF">ACEUDJ_03870</name>
</gene>
<feature type="transmembrane region" description="Helical" evidence="10">
    <location>
        <begin position="134"/>
        <end position="156"/>
    </location>
</feature>
<dbReference type="PANTHER" id="PTHR43014">
    <property type="entry name" value="MERCURIC REDUCTASE"/>
    <property type="match status" value="1"/>
</dbReference>
<evidence type="ECO:0000256" key="2">
    <source>
        <dbReference type="ARBA" id="ARBA00007532"/>
    </source>
</evidence>
<dbReference type="SUPFAM" id="SSF51905">
    <property type="entry name" value="FAD/NAD(P)-binding domain"/>
    <property type="match status" value="1"/>
</dbReference>
<dbReference type="InterPro" id="IPR016156">
    <property type="entry name" value="FAD/NAD-linked_Rdtase_dimer_sf"/>
</dbReference>
<dbReference type="InterPro" id="IPR023753">
    <property type="entry name" value="FAD/NAD-binding_dom"/>
</dbReference>
<dbReference type="InterPro" id="IPR004099">
    <property type="entry name" value="Pyr_nucl-diS_OxRdtase_dimer"/>
</dbReference>
<feature type="transmembrane region" description="Helical" evidence="10">
    <location>
        <begin position="163"/>
        <end position="183"/>
    </location>
</feature>
<dbReference type="Gene3D" id="3.30.390.30">
    <property type="match status" value="1"/>
</dbReference>
<dbReference type="GeneID" id="97219207"/>
<evidence type="ECO:0000256" key="1">
    <source>
        <dbReference type="ARBA" id="ARBA00001974"/>
    </source>
</evidence>
<dbReference type="PROSITE" id="PS00076">
    <property type="entry name" value="PYRIDINE_REDOX_1"/>
    <property type="match status" value="1"/>
</dbReference>
<feature type="domain" description="FAD/NAD(P)-binding" evidence="12">
    <location>
        <begin position="238"/>
        <end position="556"/>
    </location>
</feature>
<dbReference type="Gene3D" id="3.50.50.60">
    <property type="entry name" value="FAD/NAD(P)-binding domain"/>
    <property type="match status" value="2"/>
</dbReference>
<keyword evidence="10" id="KW-0472">Membrane</keyword>
<feature type="transmembrane region" description="Helical" evidence="10">
    <location>
        <begin position="79"/>
        <end position="103"/>
    </location>
</feature>
<evidence type="ECO:0000259" key="11">
    <source>
        <dbReference type="Pfam" id="PF02852"/>
    </source>
</evidence>
<dbReference type="EMBL" id="JBGXBU010000001">
    <property type="protein sequence ID" value="MFM4892015.1"/>
    <property type="molecule type" value="Genomic_DNA"/>
</dbReference>
<name>A0ABW9GNZ5_9GAMM</name>
<evidence type="ECO:0000256" key="3">
    <source>
        <dbReference type="ARBA" id="ARBA00022630"/>
    </source>
</evidence>
<comment type="similarity">
    <text evidence="2 9">Belongs to the class-I pyridine nucleotide-disulfide oxidoreductase family.</text>
</comment>
<evidence type="ECO:0000259" key="13">
    <source>
        <dbReference type="Pfam" id="PF09335"/>
    </source>
</evidence>
<keyword evidence="3 9" id="KW-0285">Flavoprotein</keyword>
<dbReference type="Pfam" id="PF09335">
    <property type="entry name" value="VTT_dom"/>
    <property type="match status" value="1"/>
</dbReference>
<evidence type="ECO:0000256" key="5">
    <source>
        <dbReference type="ARBA" id="ARBA00022857"/>
    </source>
</evidence>
<dbReference type="SUPFAM" id="SSF55424">
    <property type="entry name" value="FAD/NAD-linked reductases, dimerisation (C-terminal) domain"/>
    <property type="match status" value="1"/>
</dbReference>
<dbReference type="Pfam" id="PF07992">
    <property type="entry name" value="Pyr_redox_2"/>
    <property type="match status" value="1"/>
</dbReference>
<comment type="cofactor">
    <cofactor evidence="1">
        <name>FAD</name>
        <dbReference type="ChEBI" id="CHEBI:57692"/>
    </cofactor>
</comment>
<sequence length="734" mass="80145">MRRTKLGLLLLMALLIGAFFALDLDSYLTLSALQARQSALEGWVDAHFWQASALFFAVYVLSTALSLPGASLLTLFGSAIFGVGWGLLLVSFASTLGASLAFLSARFLLRDWVLRRFGDKLSLVDAGMAKDGPFYLLSLRLIPLFPFFLINLLMGLTALPLRTFYWVSQLGMLPGTLVYVLAGSQLAQLTSTGNILSPGLIAALCLLGLLPWLARAGQGLLARHRLHARFRRPDHFDYNLVVIGAGAGGLVTSYIAAAVKARVALIEQHKMGGDCLNTGCVPSKALIRSARFAAQQRQGAELGFRESQARADFAAVMARVARVITEVAPHDSVERYEALGVECIQGEARLVSPWEVEVGGRRLASRHIVLATGARPLVPDLPGLSEVPYLTSDNLWQLREPPRHLLVLGGGPIGCELAQSLAQLGIRVSLIELADQLLPREEAEVAALLQQQMTEDGVHLLLGWHAERVEPLAQDQIRLHLRRGDETCRLEGDRLLLALGRVANVGGFGLEDLGVELTARGTVAVDGFLATNYPSILAVGDVAGPYQFTHFAAHQAWYAAVNALFGQFKRFKADYRVIPAATYTSPEVARVGLNRKEAEAQSIPFEATRFELKKLDRAIADGETQGFIEVLTPPGKDRILGATIVGPHAGERIAEFTLAMRHRLGLGKVLATLHAYPTLMEGNKYVAGQWRQAHQPKALLPWLARYHHWRRRGKLEARQHPLQTGPAANPHKES</sequence>
<feature type="transmembrane region" description="Helical" evidence="10">
    <location>
        <begin position="48"/>
        <end position="67"/>
    </location>
</feature>
<evidence type="ECO:0000259" key="12">
    <source>
        <dbReference type="Pfam" id="PF07992"/>
    </source>
</evidence>
<comment type="caution">
    <text evidence="14">The sequence shown here is derived from an EMBL/GenBank/DDBJ whole genome shotgun (WGS) entry which is preliminary data.</text>
</comment>
<evidence type="ECO:0000256" key="9">
    <source>
        <dbReference type="RuleBase" id="RU003691"/>
    </source>
</evidence>
<keyword evidence="15" id="KW-1185">Reference proteome</keyword>
<keyword evidence="8 9" id="KW-0676">Redox-active center</keyword>
<evidence type="ECO:0000256" key="4">
    <source>
        <dbReference type="ARBA" id="ARBA00022827"/>
    </source>
</evidence>
<keyword evidence="5" id="KW-0521">NADP</keyword>
<dbReference type="RefSeq" id="WP_408788141.1">
    <property type="nucleotide sequence ID" value="NZ_JBGXBU010000001.1"/>
</dbReference>
<proteinExistence type="inferred from homology"/>
<dbReference type="Pfam" id="PF02852">
    <property type="entry name" value="Pyr_redox_dim"/>
    <property type="match status" value="1"/>
</dbReference>
<keyword evidence="4 9" id="KW-0274">FAD</keyword>